<dbReference type="Proteomes" id="UP000240530">
    <property type="component" value="Unassembled WGS sequence"/>
</dbReference>
<accession>A0A2T3KSE6</accession>
<protein>
    <recommendedName>
        <fullName evidence="4">Lipoprotein</fullName>
    </recommendedName>
</protein>
<dbReference type="PROSITE" id="PS51257">
    <property type="entry name" value="PROKAR_LIPOPROTEIN"/>
    <property type="match status" value="1"/>
</dbReference>
<evidence type="ECO:0008006" key="4">
    <source>
        <dbReference type="Google" id="ProtNLM"/>
    </source>
</evidence>
<proteinExistence type="predicted"/>
<dbReference type="RefSeq" id="WP_107185601.1">
    <property type="nucleotide sequence ID" value="NZ_JAWQGK010000004.1"/>
</dbReference>
<feature type="signal peptide" evidence="1">
    <location>
        <begin position="1"/>
        <end position="16"/>
    </location>
</feature>
<evidence type="ECO:0000256" key="1">
    <source>
        <dbReference type="SAM" id="SignalP"/>
    </source>
</evidence>
<organism evidence="2 3">
    <name type="scientific">Photobacterium leiognathi subsp. mandapamensis</name>
    <name type="common">Photobacterium mandapamensis</name>
    <dbReference type="NCBI Taxonomy" id="48408"/>
    <lineage>
        <taxon>Bacteria</taxon>
        <taxon>Pseudomonadati</taxon>
        <taxon>Pseudomonadota</taxon>
        <taxon>Gammaproteobacteria</taxon>
        <taxon>Vibrionales</taxon>
        <taxon>Vibrionaceae</taxon>
        <taxon>Photobacterium</taxon>
    </lineage>
</organism>
<feature type="chain" id="PRO_5015543240" description="Lipoprotein" evidence="1">
    <location>
        <begin position="17"/>
        <end position="295"/>
    </location>
</feature>
<sequence length="295" mass="32660">MAWRIFLALIACGSIAACNSDNSNSVKVNTPTDPVQSEAVVEQVDNSDAVEPEPEPELEEVTRSEPECDVETVNLLDFVPWQREEGWWVGEYTFLGADGNPNVSASWPYRYDHYRGFIHLEVIGNSIKQRNVFLYPAKAAAECESDQDVVGAGVCGDNGNEKVFSADQTASDCEGNLAGPFEAFGMTLSTTTTLIGDDTVLYQVRLPDGSFTQNQLTTLPPNNTRVRTAQGFFMGAPTYASYYRERKVTQEEFVQLLEETRQEYNILETDYCGYDSGGSPSGVTCDEHFGVMLRE</sequence>
<evidence type="ECO:0000313" key="2">
    <source>
        <dbReference type="EMBL" id="PSV09348.1"/>
    </source>
</evidence>
<name>A0A2T3KSE6_PHOLD</name>
<dbReference type="EMBL" id="PYNS01000019">
    <property type="protein sequence ID" value="PSV09348.1"/>
    <property type="molecule type" value="Genomic_DNA"/>
</dbReference>
<reference evidence="2 3" key="1">
    <citation type="submission" date="2018-03" db="EMBL/GenBank/DDBJ databases">
        <title>Whole genome sequencing of Histamine producing bacteria.</title>
        <authorList>
            <person name="Butler K."/>
        </authorList>
    </citation>
    <scope>NUCLEOTIDE SEQUENCE [LARGE SCALE GENOMIC DNA]</scope>
    <source>
        <strain evidence="2 3">Res.4.1</strain>
    </source>
</reference>
<keyword evidence="1" id="KW-0732">Signal</keyword>
<dbReference type="AlphaFoldDB" id="A0A2T3KSE6"/>
<comment type="caution">
    <text evidence="2">The sequence shown here is derived from an EMBL/GenBank/DDBJ whole genome shotgun (WGS) entry which is preliminary data.</text>
</comment>
<gene>
    <name evidence="2" type="ORF">C0W93_15215</name>
</gene>
<evidence type="ECO:0000313" key="3">
    <source>
        <dbReference type="Proteomes" id="UP000240530"/>
    </source>
</evidence>